<keyword evidence="3 5" id="KW-1133">Transmembrane helix</keyword>
<dbReference type="Proteomes" id="UP000583800">
    <property type="component" value="Unassembled WGS sequence"/>
</dbReference>
<dbReference type="Pfam" id="PF13564">
    <property type="entry name" value="DoxX_2"/>
    <property type="match status" value="1"/>
</dbReference>
<accession>A0A7X0BWE9</accession>
<dbReference type="AlphaFoldDB" id="A0A7X0BWE9"/>
<name>A0A7X0BWE9_9ACTN</name>
<keyword evidence="7" id="KW-1185">Reference proteome</keyword>
<evidence type="ECO:0000313" key="6">
    <source>
        <dbReference type="EMBL" id="MBB6344172.1"/>
    </source>
</evidence>
<dbReference type="RefSeq" id="WP_312891418.1">
    <property type="nucleotide sequence ID" value="NZ_JACHJB010000001.1"/>
</dbReference>
<gene>
    <name evidence="6" type="ORF">FHU36_000681</name>
</gene>
<proteinExistence type="predicted"/>
<evidence type="ECO:0000256" key="2">
    <source>
        <dbReference type="ARBA" id="ARBA00022692"/>
    </source>
</evidence>
<evidence type="ECO:0000313" key="7">
    <source>
        <dbReference type="Proteomes" id="UP000583800"/>
    </source>
</evidence>
<dbReference type="GO" id="GO:0016020">
    <property type="term" value="C:membrane"/>
    <property type="evidence" value="ECO:0007669"/>
    <property type="project" value="UniProtKB-SubCell"/>
</dbReference>
<dbReference type="InterPro" id="IPR032808">
    <property type="entry name" value="DoxX"/>
</dbReference>
<keyword evidence="2 5" id="KW-0812">Transmembrane</keyword>
<protein>
    <submittedName>
        <fullName evidence="6">Putative membrane protein</fullName>
    </submittedName>
</protein>
<reference evidence="6 7" key="1">
    <citation type="submission" date="2020-08" db="EMBL/GenBank/DDBJ databases">
        <title>Sequencing the genomes of 1000 actinobacteria strains.</title>
        <authorList>
            <person name="Klenk H.-P."/>
        </authorList>
    </citation>
    <scope>NUCLEOTIDE SEQUENCE [LARGE SCALE GENOMIC DNA]</scope>
    <source>
        <strain evidence="6 7">DSM 45913</strain>
    </source>
</reference>
<feature type="transmembrane region" description="Helical" evidence="5">
    <location>
        <begin position="100"/>
        <end position="119"/>
    </location>
</feature>
<organism evidence="6 7">
    <name type="scientific">Nonomuraea muscovyensis</name>
    <dbReference type="NCBI Taxonomy" id="1124761"/>
    <lineage>
        <taxon>Bacteria</taxon>
        <taxon>Bacillati</taxon>
        <taxon>Actinomycetota</taxon>
        <taxon>Actinomycetes</taxon>
        <taxon>Streptosporangiales</taxon>
        <taxon>Streptosporangiaceae</taxon>
        <taxon>Nonomuraea</taxon>
    </lineage>
</organism>
<keyword evidence="4 5" id="KW-0472">Membrane</keyword>
<comment type="caution">
    <text evidence="6">The sequence shown here is derived from an EMBL/GenBank/DDBJ whole genome shotgun (WGS) entry which is preliminary data.</text>
</comment>
<dbReference type="EMBL" id="JACHJB010000001">
    <property type="protein sequence ID" value="MBB6344172.1"/>
    <property type="molecule type" value="Genomic_DNA"/>
</dbReference>
<dbReference type="PANTHER" id="PTHR36974:SF1">
    <property type="entry name" value="DOXX FAMILY MEMBRANE PROTEIN"/>
    <property type="match status" value="1"/>
</dbReference>
<feature type="transmembrane region" description="Helical" evidence="5">
    <location>
        <begin position="12"/>
        <end position="32"/>
    </location>
</feature>
<feature type="transmembrane region" description="Helical" evidence="5">
    <location>
        <begin position="76"/>
        <end position="94"/>
    </location>
</feature>
<evidence type="ECO:0000256" key="5">
    <source>
        <dbReference type="SAM" id="Phobius"/>
    </source>
</evidence>
<evidence type="ECO:0000256" key="4">
    <source>
        <dbReference type="ARBA" id="ARBA00023136"/>
    </source>
</evidence>
<dbReference type="PANTHER" id="PTHR36974">
    <property type="entry name" value="MEMBRANE PROTEIN-RELATED"/>
    <property type="match status" value="1"/>
</dbReference>
<feature type="transmembrane region" description="Helical" evidence="5">
    <location>
        <begin position="38"/>
        <end position="56"/>
    </location>
</feature>
<evidence type="ECO:0000256" key="3">
    <source>
        <dbReference type="ARBA" id="ARBA00022989"/>
    </source>
</evidence>
<evidence type="ECO:0000256" key="1">
    <source>
        <dbReference type="ARBA" id="ARBA00004141"/>
    </source>
</evidence>
<sequence length="153" mass="15689">MTRLEDGMVPFIALTGGFVVARLLGLVGVDALDGWQPALRAALALMFVVTGVPHFLPSWRRDFVAMIPPAFPQPALLVTVTGVLELAGAAGLLLPPVAPFAAIGLALLMVAMFPANVSAARRGLTLAGRPVTSLPARTALQVLFVAAAVAAAA</sequence>
<comment type="subcellular location">
    <subcellularLocation>
        <location evidence="1">Membrane</location>
        <topology evidence="1">Multi-pass membrane protein</topology>
    </subcellularLocation>
</comment>